<gene>
    <name evidence="2" type="ORF">TTAC_LOCUS4681</name>
</gene>
<feature type="transmembrane region" description="Helical" evidence="1">
    <location>
        <begin position="99"/>
        <end position="118"/>
    </location>
</feature>
<dbReference type="InterPro" id="IPR051488">
    <property type="entry name" value="WD_repeat_striatin"/>
</dbReference>
<dbReference type="STRING" id="6205.A0A0R3WVA6"/>
<dbReference type="PANTHER" id="PTHR15653">
    <property type="entry name" value="STRIATIN"/>
    <property type="match status" value="1"/>
</dbReference>
<evidence type="ECO:0000313" key="3">
    <source>
        <dbReference type="Proteomes" id="UP000274429"/>
    </source>
</evidence>
<dbReference type="InterPro" id="IPR009792">
    <property type="entry name" value="TMEM242"/>
</dbReference>
<dbReference type="Proteomes" id="UP000274429">
    <property type="component" value="Unassembled WGS sequence"/>
</dbReference>
<organism evidence="4">
    <name type="scientific">Hydatigena taeniaeformis</name>
    <name type="common">Feline tapeworm</name>
    <name type="synonym">Taenia taeniaeformis</name>
    <dbReference type="NCBI Taxonomy" id="6205"/>
    <lineage>
        <taxon>Eukaryota</taxon>
        <taxon>Metazoa</taxon>
        <taxon>Spiralia</taxon>
        <taxon>Lophotrochozoa</taxon>
        <taxon>Platyhelminthes</taxon>
        <taxon>Cestoda</taxon>
        <taxon>Eucestoda</taxon>
        <taxon>Cyclophyllidea</taxon>
        <taxon>Taeniidae</taxon>
        <taxon>Hydatigera</taxon>
    </lineage>
</organism>
<proteinExistence type="predicted"/>
<keyword evidence="1" id="KW-0472">Membrane</keyword>
<dbReference type="WBParaSite" id="TTAC_0000469601-mRNA-1">
    <property type="protein sequence ID" value="TTAC_0000469601-mRNA-1"/>
    <property type="gene ID" value="TTAC_0000469601"/>
</dbReference>
<dbReference type="Pfam" id="PF00400">
    <property type="entry name" value="WD40"/>
    <property type="match status" value="1"/>
</dbReference>
<dbReference type="InterPro" id="IPR001680">
    <property type="entry name" value="WD40_rpt"/>
</dbReference>
<evidence type="ECO:0000313" key="2">
    <source>
        <dbReference type="EMBL" id="VDM25429.1"/>
    </source>
</evidence>
<dbReference type="InterPro" id="IPR036322">
    <property type="entry name" value="WD40_repeat_dom_sf"/>
</dbReference>
<protein>
    <submittedName>
        <fullName evidence="4">Transmembrane protein 242</fullName>
    </submittedName>
</protein>
<dbReference type="InterPro" id="IPR015943">
    <property type="entry name" value="WD40/YVTN_repeat-like_dom_sf"/>
</dbReference>
<sequence>MFLSAEHKGVFKKRPVGETWRNCYTEECTLPSSLCAGHDASIRLWDVETRTCVQEFTSHRRKHDESIHSVAFHPTLPLIASAGADGLVKNESKGDSRGLLMVCCLGSASLFAGVFWSMRSIKKEAAESRLPVKQNGAKSLISPSRLALRALLAGTVLSFAITGGLAGGVWLILGRPSLQSLSSELDSRIPKLKPLSTEETSRTDFMSFRELFTYIQDEGGANKVE</sequence>
<feature type="transmembrane region" description="Helical" evidence="1">
    <location>
        <begin position="150"/>
        <end position="173"/>
    </location>
</feature>
<evidence type="ECO:0000256" key="1">
    <source>
        <dbReference type="SAM" id="Phobius"/>
    </source>
</evidence>
<dbReference type="EMBL" id="UYWX01005068">
    <property type="protein sequence ID" value="VDM25429.1"/>
    <property type="molecule type" value="Genomic_DNA"/>
</dbReference>
<dbReference type="Pfam" id="PF07096">
    <property type="entry name" value="DUF1358"/>
    <property type="match status" value="1"/>
</dbReference>
<keyword evidence="1" id="KW-1133">Transmembrane helix</keyword>
<dbReference type="Gene3D" id="2.130.10.10">
    <property type="entry name" value="YVTN repeat-like/Quinoprotein amine dehydrogenase"/>
    <property type="match status" value="1"/>
</dbReference>
<accession>A0A0R3WVA6</accession>
<keyword evidence="3" id="KW-1185">Reference proteome</keyword>
<reference evidence="4" key="1">
    <citation type="submission" date="2017-02" db="UniProtKB">
        <authorList>
            <consortium name="WormBaseParasite"/>
        </authorList>
    </citation>
    <scope>IDENTIFICATION</scope>
</reference>
<dbReference type="AlphaFoldDB" id="A0A0R3WVA6"/>
<evidence type="ECO:0000313" key="4">
    <source>
        <dbReference type="WBParaSite" id="TTAC_0000469601-mRNA-1"/>
    </source>
</evidence>
<reference evidence="2 3" key="2">
    <citation type="submission" date="2018-11" db="EMBL/GenBank/DDBJ databases">
        <authorList>
            <consortium name="Pathogen Informatics"/>
        </authorList>
    </citation>
    <scope>NUCLEOTIDE SEQUENCE [LARGE SCALE GENOMIC DNA]</scope>
</reference>
<dbReference type="OrthoDB" id="2378895at2759"/>
<dbReference type="SUPFAM" id="SSF50978">
    <property type="entry name" value="WD40 repeat-like"/>
    <property type="match status" value="1"/>
</dbReference>
<keyword evidence="1" id="KW-0812">Transmembrane</keyword>
<dbReference type="PANTHER" id="PTHR15653:SF0">
    <property type="entry name" value="CONNECTOR OF KINASE TO AP-1, ISOFORM E"/>
    <property type="match status" value="1"/>
</dbReference>
<name>A0A0R3WVA6_HYDTA</name>